<feature type="region of interest" description="Disordered" evidence="1">
    <location>
        <begin position="548"/>
        <end position="680"/>
    </location>
</feature>
<feature type="compositionally biased region" description="Basic and acidic residues" evidence="1">
    <location>
        <begin position="946"/>
        <end position="955"/>
    </location>
</feature>
<keyword evidence="2" id="KW-0732">Signal</keyword>
<dbReference type="SMART" id="SM00198">
    <property type="entry name" value="SCP"/>
    <property type="match status" value="1"/>
</dbReference>
<feature type="compositionally biased region" description="Basic and acidic residues" evidence="1">
    <location>
        <begin position="205"/>
        <end position="214"/>
    </location>
</feature>
<feature type="compositionally biased region" description="Polar residues" evidence="1">
    <location>
        <begin position="171"/>
        <end position="195"/>
    </location>
</feature>
<proteinExistence type="predicted"/>
<reference evidence="4" key="1">
    <citation type="submission" date="2021-12" db="EMBL/GenBank/DDBJ databases">
        <authorList>
            <person name="King R."/>
        </authorList>
    </citation>
    <scope>NUCLEOTIDE SEQUENCE</scope>
</reference>
<feature type="compositionally biased region" description="Basic and acidic residues" evidence="1">
    <location>
        <begin position="252"/>
        <end position="272"/>
    </location>
</feature>
<name>A0A9P0CBW0_BEMTA</name>
<dbReference type="EMBL" id="OU963871">
    <property type="protein sequence ID" value="CAH0762390.1"/>
    <property type="molecule type" value="Genomic_DNA"/>
</dbReference>
<gene>
    <name evidence="4" type="ORF">BEMITA_LOCUS2529</name>
</gene>
<feature type="chain" id="PRO_5040109110" description="SCP domain-containing protein" evidence="2">
    <location>
        <begin position="21"/>
        <end position="1348"/>
    </location>
</feature>
<feature type="region of interest" description="Disordered" evidence="1">
    <location>
        <begin position="82"/>
        <end position="114"/>
    </location>
</feature>
<feature type="signal peptide" evidence="2">
    <location>
        <begin position="1"/>
        <end position="20"/>
    </location>
</feature>
<feature type="region of interest" description="Disordered" evidence="1">
    <location>
        <begin position="711"/>
        <end position="1054"/>
    </location>
</feature>
<dbReference type="InterPro" id="IPR014044">
    <property type="entry name" value="CAP_dom"/>
</dbReference>
<dbReference type="PRINTS" id="PR00837">
    <property type="entry name" value="V5TPXLIKE"/>
</dbReference>
<accession>A0A9P0CBW0</accession>
<feature type="compositionally biased region" description="Basic and acidic residues" evidence="1">
    <location>
        <begin position="548"/>
        <end position="579"/>
    </location>
</feature>
<evidence type="ECO:0000259" key="3">
    <source>
        <dbReference type="SMART" id="SM00198"/>
    </source>
</evidence>
<dbReference type="InterPro" id="IPR035940">
    <property type="entry name" value="CAP_sf"/>
</dbReference>
<organism evidence="4 5">
    <name type="scientific">Bemisia tabaci</name>
    <name type="common">Sweetpotato whitefly</name>
    <name type="synonym">Aleurodes tabaci</name>
    <dbReference type="NCBI Taxonomy" id="7038"/>
    <lineage>
        <taxon>Eukaryota</taxon>
        <taxon>Metazoa</taxon>
        <taxon>Ecdysozoa</taxon>
        <taxon>Arthropoda</taxon>
        <taxon>Hexapoda</taxon>
        <taxon>Insecta</taxon>
        <taxon>Pterygota</taxon>
        <taxon>Neoptera</taxon>
        <taxon>Paraneoptera</taxon>
        <taxon>Hemiptera</taxon>
        <taxon>Sternorrhyncha</taxon>
        <taxon>Aleyrodoidea</taxon>
        <taxon>Aleyrodidae</taxon>
        <taxon>Aleyrodinae</taxon>
        <taxon>Bemisia</taxon>
    </lineage>
</organism>
<feature type="compositionally biased region" description="Acidic residues" evidence="1">
    <location>
        <begin position="835"/>
        <end position="845"/>
    </location>
</feature>
<feature type="compositionally biased region" description="Polar residues" evidence="1">
    <location>
        <begin position="103"/>
        <end position="114"/>
    </location>
</feature>
<feature type="compositionally biased region" description="Basic residues" evidence="1">
    <location>
        <begin position="966"/>
        <end position="978"/>
    </location>
</feature>
<dbReference type="PANTHER" id="PTHR10334">
    <property type="entry name" value="CYSTEINE-RICH SECRETORY PROTEIN-RELATED"/>
    <property type="match status" value="1"/>
</dbReference>
<dbReference type="Pfam" id="PF00188">
    <property type="entry name" value="CAP"/>
    <property type="match status" value="1"/>
</dbReference>
<feature type="domain" description="SCP" evidence="3">
    <location>
        <begin position="1163"/>
        <end position="1298"/>
    </location>
</feature>
<dbReference type="KEGG" id="btab:109037751"/>
<protein>
    <recommendedName>
        <fullName evidence="3">SCP domain-containing protein</fullName>
    </recommendedName>
</protein>
<feature type="region of interest" description="Disordered" evidence="1">
    <location>
        <begin position="311"/>
        <end position="338"/>
    </location>
</feature>
<evidence type="ECO:0000313" key="4">
    <source>
        <dbReference type="EMBL" id="CAH0762390.1"/>
    </source>
</evidence>
<feature type="compositionally biased region" description="Acidic residues" evidence="1">
    <location>
        <begin position="620"/>
        <end position="636"/>
    </location>
</feature>
<dbReference type="SUPFAM" id="SSF55797">
    <property type="entry name" value="PR-1-like"/>
    <property type="match status" value="1"/>
</dbReference>
<dbReference type="Gene3D" id="3.40.33.10">
    <property type="entry name" value="CAP"/>
    <property type="match status" value="1"/>
</dbReference>
<dbReference type="GO" id="GO:0005576">
    <property type="term" value="C:extracellular region"/>
    <property type="evidence" value="ECO:0007669"/>
    <property type="project" value="UniProtKB-SubCell"/>
</dbReference>
<feature type="compositionally biased region" description="Low complexity" evidence="1">
    <location>
        <begin position="722"/>
        <end position="734"/>
    </location>
</feature>
<sequence length="1348" mass="148188">MVKFASVFCFKITLFVIVFANKNVLAVESRTIPNEIALYTTGYWRAVGPVYRKNNTDKFHNTSISSGQNPFKNDSLRSLKITTESSKSNSRTATFDPKPVETVHNSTNKSSIATTSRSTEIIGVSFEGTVTNPIGSTIDTKNQTVSGEIKTAGNSNAKAGPSDNGHGLAAYTTSSDDNGLNTTIKPSLGLTNINESSKSKSNIRLSEEDRSLKKKTDENRIASIIAEPNKTTLNAFEPVISPTTRTTSKSTQESHSHFKPTESLDVISKTDEPDSSVTTRPLHTSTPPNKSPSICKLEALTTALNSTTTPSITKEHDLRNSSNSVFENESTGSQNRETSTTIDAIETSVFGCVATNGPQAKAQLWYKMQQTTPISKGIEVGSPGQTSKPPAYMNVTLLKPVEGVPSGKKPDLQRHVPEGAIMKIGRRLDDPAHKFYEKPTGKIKITRPEIQQQKGGPRPGFSYAPTMNVDHLSTYNPNIDPGTYSKPVTDQEDVLEITSPDRFILSTKDSTRNSSYRQETTVSEVSVYDSETEDYLKDNQETKSAQRLEEVAEGKPVEKPESHNEELPADKFEIREGFRKPGSQDIKSLVRGPVEYGSEAVTEQSGGYEEEPPVRKPVSYEEELLAEDPGTGEDDFPVQKPASYNSALPRAESGKGPSDMAPISYEDEPPVRKPETYDEELPDLAFHHRELPLENLVNKKNESLFKGLVINNTQSSLRRPESYGSESSGINSGSDDGDPPNEASGGQISDGGHETGYPVIKAGSYGSEAPVGGPASYEGKTSPQKSESRGETASRENSGGNNEEPLVENSGSYPEDTESETLSFQEPEVGRVSDDYEYADEDSESYPDTMQYAGVPHSRSGTQSGGPEDENPEYLDDSSPSEDKEDHDAEDTPPAHHRPGDNRRQIQPPHLTSVQPPRPRPAYSQIPVDSSMPALPTPYREPAVPTREEGGRDRASWMPRPPPPYTKRRHRVKAKTQVKGRETGGGEFEEYAVDPVESGGGSAAKKRVEQRSGDATRSSQQVLVGKHQASASQSMELANFPDGGKPRRRTLETDVTSENGWIDSDFLEGPRGPRGKFNCSQLREAPMNWTPEQLREWQSRSRDSLALISRCGGRVIGSRTKDGVLRYRLTLTELPVPPEKPSVPAELVDTRTVFGQETPDDSRFVDELIEVQQAYRRLHQAVEFDVKSKLRNLARKKAETQPSDTWLCTYEGHGCNAFAYSSTQLPISPTEVAATWYAESEGYNYTIEPDLQRHPYVGLFTQMVWASSQAIGCGRHEREDEEQVVVICLYTPPGNEPGKFLENVLPIPLSATHPDFEENNKLELDTNASTSLEASLVSLLFLLAWSRC</sequence>
<evidence type="ECO:0000256" key="1">
    <source>
        <dbReference type="SAM" id="MobiDB-lite"/>
    </source>
</evidence>
<feature type="compositionally biased region" description="Polar residues" evidence="1">
    <location>
        <begin position="320"/>
        <end position="338"/>
    </location>
</feature>
<keyword evidence="5" id="KW-1185">Reference proteome</keyword>
<dbReference type="InterPro" id="IPR001283">
    <property type="entry name" value="CRISP-related"/>
</dbReference>
<evidence type="ECO:0000313" key="5">
    <source>
        <dbReference type="Proteomes" id="UP001152759"/>
    </source>
</evidence>
<feature type="compositionally biased region" description="Acidic residues" evidence="1">
    <location>
        <begin position="867"/>
        <end position="880"/>
    </location>
</feature>
<evidence type="ECO:0000256" key="2">
    <source>
        <dbReference type="SAM" id="SignalP"/>
    </source>
</evidence>
<dbReference type="Proteomes" id="UP001152759">
    <property type="component" value="Chromosome 10"/>
</dbReference>
<feature type="region of interest" description="Disordered" evidence="1">
    <location>
        <begin position="243"/>
        <end position="294"/>
    </location>
</feature>
<feature type="region of interest" description="Disordered" evidence="1">
    <location>
        <begin position="151"/>
        <end position="214"/>
    </location>
</feature>
<feature type="compositionally biased region" description="Polar residues" evidence="1">
    <location>
        <begin position="82"/>
        <end position="93"/>
    </location>
</feature>
<feature type="compositionally biased region" description="Polar residues" evidence="1">
    <location>
        <begin position="275"/>
        <end position="292"/>
    </location>
</feature>